<dbReference type="GO" id="GO:0005506">
    <property type="term" value="F:iron ion binding"/>
    <property type="evidence" value="ECO:0007669"/>
    <property type="project" value="InterPro"/>
</dbReference>
<evidence type="ECO:0000256" key="2">
    <source>
        <dbReference type="ARBA" id="ARBA00010617"/>
    </source>
</evidence>
<dbReference type="InterPro" id="IPR002397">
    <property type="entry name" value="Cyt_P450_B"/>
</dbReference>
<evidence type="ECO:0000256" key="1">
    <source>
        <dbReference type="ARBA" id="ARBA00001971"/>
    </source>
</evidence>
<dbReference type="EC" id="1.14.14.46" evidence="4"/>
<keyword evidence="3" id="KW-0503">Monooxygenase</keyword>
<dbReference type="GO" id="GO:0016705">
    <property type="term" value="F:oxidoreductase activity, acting on paired donors, with incorporation or reduction of molecular oxygen"/>
    <property type="evidence" value="ECO:0007669"/>
    <property type="project" value="InterPro"/>
</dbReference>
<dbReference type="Proteomes" id="UP000327111">
    <property type="component" value="Unassembled WGS sequence"/>
</dbReference>
<evidence type="ECO:0000256" key="3">
    <source>
        <dbReference type="RuleBase" id="RU000461"/>
    </source>
</evidence>
<comment type="similarity">
    <text evidence="2 3">Belongs to the cytochrome P450 family.</text>
</comment>
<dbReference type="CDD" id="cd11036">
    <property type="entry name" value="AknT-like"/>
    <property type="match status" value="1"/>
</dbReference>
<dbReference type="PANTHER" id="PTHR46696">
    <property type="entry name" value="P450, PUTATIVE (EUROFUNG)-RELATED"/>
    <property type="match status" value="1"/>
</dbReference>
<evidence type="ECO:0000313" key="5">
    <source>
        <dbReference type="Proteomes" id="UP000327111"/>
    </source>
</evidence>
<dbReference type="Gene3D" id="1.10.630.10">
    <property type="entry name" value="Cytochrome P450"/>
    <property type="match status" value="1"/>
</dbReference>
<dbReference type="SUPFAM" id="SSF48264">
    <property type="entry name" value="Cytochrome P450"/>
    <property type="match status" value="1"/>
</dbReference>
<dbReference type="AlphaFoldDB" id="A0A5E7I2M7"/>
<sequence>MDPITAATHADPYSYYAQLRAEGGLVFHQWLNVWVASSACAVAAVLAHPDCHVRPDAEPVPKAIANGMAGKVFGQLMRMNEGERQRCPRSAIQPGLQWIDPPQVQALVAARLITPGADGIQAAMFRGPVCVIAALLGFTPAQGRIIAELTADFVACLSPLSTSAQLTMAHAAAEQLSGYFVELLDEQADQSPLLSGIRQRFTSTSASNETLIANLIGLLSQTYDATAGLIGNAVLALIANPSLRHDALPIDDLIAEVQRFDPSVQNTRRFVAAPCEIQGVHLNRGDVILVLLASANRDPQLNDNPDAFLLHRPDRRSFTFGAGRHQCPGQMLAMDIAGATLRQILAVNPVLDRLDWDYRPSLNGRVPAFKDLPVAR</sequence>
<dbReference type="InterPro" id="IPR001128">
    <property type="entry name" value="Cyt_P450"/>
</dbReference>
<evidence type="ECO:0000313" key="4">
    <source>
        <dbReference type="EMBL" id="VVO69852.1"/>
    </source>
</evidence>
<dbReference type="InterPro" id="IPR036396">
    <property type="entry name" value="Cyt_P450_sf"/>
</dbReference>
<dbReference type="GO" id="GO:0004497">
    <property type="term" value="F:monooxygenase activity"/>
    <property type="evidence" value="ECO:0007669"/>
    <property type="project" value="UniProtKB-KW"/>
</dbReference>
<name>A0A5E7I2M7_PSEFL</name>
<accession>A0A5E7I2M7</accession>
<keyword evidence="3 4" id="KW-0560">Oxidoreductase</keyword>
<comment type="cofactor">
    <cofactor evidence="1">
        <name>heme</name>
        <dbReference type="ChEBI" id="CHEBI:30413"/>
    </cofactor>
</comment>
<dbReference type="RefSeq" id="WP_150732710.1">
    <property type="nucleotide sequence ID" value="NZ_CABVIF010000002.1"/>
</dbReference>
<dbReference type="PRINTS" id="PR00359">
    <property type="entry name" value="BP450"/>
</dbReference>
<dbReference type="PROSITE" id="PS00086">
    <property type="entry name" value="CYTOCHROME_P450"/>
    <property type="match status" value="1"/>
</dbReference>
<protein>
    <submittedName>
        <fullName evidence="4">Biotin biosynthesis cytochrome P450</fullName>
        <ecNumber evidence="4">1.14.14.46</ecNumber>
    </submittedName>
</protein>
<dbReference type="EMBL" id="CABVIF010000002">
    <property type="protein sequence ID" value="VVO69852.1"/>
    <property type="molecule type" value="Genomic_DNA"/>
</dbReference>
<dbReference type="Pfam" id="PF00067">
    <property type="entry name" value="p450"/>
    <property type="match status" value="1"/>
</dbReference>
<proteinExistence type="inferred from homology"/>
<dbReference type="PANTHER" id="PTHR46696:SF1">
    <property type="entry name" value="CYTOCHROME P450 YJIB-RELATED"/>
    <property type="match status" value="1"/>
</dbReference>
<keyword evidence="3" id="KW-0349">Heme</keyword>
<dbReference type="GO" id="GO:0020037">
    <property type="term" value="F:heme binding"/>
    <property type="evidence" value="ECO:0007669"/>
    <property type="project" value="InterPro"/>
</dbReference>
<dbReference type="InterPro" id="IPR017972">
    <property type="entry name" value="Cyt_P450_CS"/>
</dbReference>
<keyword evidence="3" id="KW-0479">Metal-binding</keyword>
<organism evidence="4 5">
    <name type="scientific">Pseudomonas fluorescens</name>
    <dbReference type="NCBI Taxonomy" id="294"/>
    <lineage>
        <taxon>Bacteria</taxon>
        <taxon>Pseudomonadati</taxon>
        <taxon>Pseudomonadota</taxon>
        <taxon>Gammaproteobacteria</taxon>
        <taxon>Pseudomonadales</taxon>
        <taxon>Pseudomonadaceae</taxon>
        <taxon>Pseudomonas</taxon>
    </lineage>
</organism>
<reference evidence="4 5" key="1">
    <citation type="submission" date="2019-09" db="EMBL/GenBank/DDBJ databases">
        <authorList>
            <person name="Chandra G."/>
            <person name="Truman W A."/>
        </authorList>
    </citation>
    <scope>NUCLEOTIDE SEQUENCE [LARGE SCALE GENOMIC DNA]</scope>
    <source>
        <strain evidence="4">PS854</strain>
    </source>
</reference>
<gene>
    <name evidence="4" type="primary">bioI</name>
    <name evidence="4" type="ORF">PS854_01232</name>
</gene>
<keyword evidence="3" id="KW-0408">Iron</keyword>